<protein>
    <submittedName>
        <fullName evidence="3">Uncharacterized protein</fullName>
    </submittedName>
</protein>
<name>A0AA39PZK7_9AGAR</name>
<dbReference type="EMBL" id="JAUEPU010000029">
    <property type="protein sequence ID" value="KAK0492559.1"/>
    <property type="molecule type" value="Genomic_DNA"/>
</dbReference>
<keyword evidence="1" id="KW-0812">Transmembrane</keyword>
<feature type="signal peptide" evidence="2">
    <location>
        <begin position="1"/>
        <end position="26"/>
    </location>
</feature>
<evidence type="ECO:0000313" key="4">
    <source>
        <dbReference type="Proteomes" id="UP001175228"/>
    </source>
</evidence>
<comment type="caution">
    <text evidence="3">The sequence shown here is derived from an EMBL/GenBank/DDBJ whole genome shotgun (WGS) entry which is preliminary data.</text>
</comment>
<accession>A0AA39PZK7</accession>
<keyword evidence="1" id="KW-0472">Membrane</keyword>
<evidence type="ECO:0000256" key="1">
    <source>
        <dbReference type="SAM" id="Phobius"/>
    </source>
</evidence>
<feature type="chain" id="PRO_5041457947" evidence="2">
    <location>
        <begin position="27"/>
        <end position="134"/>
    </location>
</feature>
<reference evidence="3" key="1">
    <citation type="submission" date="2023-06" db="EMBL/GenBank/DDBJ databases">
        <authorList>
            <consortium name="Lawrence Berkeley National Laboratory"/>
            <person name="Ahrendt S."/>
            <person name="Sahu N."/>
            <person name="Indic B."/>
            <person name="Wong-Bajracharya J."/>
            <person name="Merenyi Z."/>
            <person name="Ke H.-M."/>
            <person name="Monk M."/>
            <person name="Kocsube S."/>
            <person name="Drula E."/>
            <person name="Lipzen A."/>
            <person name="Balint B."/>
            <person name="Henrissat B."/>
            <person name="Andreopoulos B."/>
            <person name="Martin F.M."/>
            <person name="Harder C.B."/>
            <person name="Rigling D."/>
            <person name="Ford K.L."/>
            <person name="Foster G.D."/>
            <person name="Pangilinan J."/>
            <person name="Papanicolaou A."/>
            <person name="Barry K."/>
            <person name="LaButti K."/>
            <person name="Viragh M."/>
            <person name="Koriabine M."/>
            <person name="Yan M."/>
            <person name="Riley R."/>
            <person name="Champramary S."/>
            <person name="Plett K.L."/>
            <person name="Tsai I.J."/>
            <person name="Slot J."/>
            <person name="Sipos G."/>
            <person name="Plett J."/>
            <person name="Nagy L.G."/>
            <person name="Grigoriev I.V."/>
        </authorList>
    </citation>
    <scope>NUCLEOTIDE SEQUENCE</scope>
    <source>
        <strain evidence="3">HWK02</strain>
    </source>
</reference>
<organism evidence="3 4">
    <name type="scientific">Armillaria luteobubalina</name>
    <dbReference type="NCBI Taxonomy" id="153913"/>
    <lineage>
        <taxon>Eukaryota</taxon>
        <taxon>Fungi</taxon>
        <taxon>Dikarya</taxon>
        <taxon>Basidiomycota</taxon>
        <taxon>Agaricomycotina</taxon>
        <taxon>Agaricomycetes</taxon>
        <taxon>Agaricomycetidae</taxon>
        <taxon>Agaricales</taxon>
        <taxon>Marasmiineae</taxon>
        <taxon>Physalacriaceae</taxon>
        <taxon>Armillaria</taxon>
    </lineage>
</organism>
<keyword evidence="1" id="KW-1133">Transmembrane helix</keyword>
<dbReference type="Proteomes" id="UP001175228">
    <property type="component" value="Unassembled WGS sequence"/>
</dbReference>
<proteinExistence type="predicted"/>
<gene>
    <name evidence="3" type="ORF">EDD18DRAFT_1357830</name>
</gene>
<sequence length="134" mass="15354">MASWSLLSFPLLLSFVFWKDMGSSWSRPTFTNARPSTAPGSNPPNFNPWRDMNVTCPCDMGHILQAMDGLQTYYSQKPVMVMAGGVFAAILLLVVVVMVYRLEKRRKVLRDHRRIVGSEKEQKRYHNELVSLYA</sequence>
<feature type="transmembrane region" description="Helical" evidence="1">
    <location>
        <begin position="79"/>
        <end position="100"/>
    </location>
</feature>
<evidence type="ECO:0000256" key="2">
    <source>
        <dbReference type="SAM" id="SignalP"/>
    </source>
</evidence>
<evidence type="ECO:0000313" key="3">
    <source>
        <dbReference type="EMBL" id="KAK0492559.1"/>
    </source>
</evidence>
<dbReference type="AlphaFoldDB" id="A0AA39PZK7"/>
<keyword evidence="4" id="KW-1185">Reference proteome</keyword>
<keyword evidence="2" id="KW-0732">Signal</keyword>